<dbReference type="AlphaFoldDB" id="A0A8S9ZP47"/>
<feature type="chain" id="PRO_5035755931" evidence="1">
    <location>
        <begin position="24"/>
        <end position="80"/>
    </location>
</feature>
<protein>
    <submittedName>
        <fullName evidence="2">Uncharacterized protein</fullName>
    </submittedName>
</protein>
<evidence type="ECO:0000256" key="1">
    <source>
        <dbReference type="SAM" id="SignalP"/>
    </source>
</evidence>
<name>A0A8S9ZP47_9BILA</name>
<gene>
    <name evidence="2" type="ORF">Mgra_00005581</name>
</gene>
<reference evidence="2" key="1">
    <citation type="journal article" date="2020" name="Ecol. Evol.">
        <title>Genome structure and content of the rice root-knot nematode (Meloidogyne graminicola).</title>
        <authorList>
            <person name="Phan N.T."/>
            <person name="Danchin E.G.J."/>
            <person name="Klopp C."/>
            <person name="Perfus-Barbeoch L."/>
            <person name="Kozlowski D.K."/>
            <person name="Koutsovoulos G.D."/>
            <person name="Lopez-Roques C."/>
            <person name="Bouchez O."/>
            <person name="Zahm M."/>
            <person name="Besnard G."/>
            <person name="Bellafiore S."/>
        </authorList>
    </citation>
    <scope>NUCLEOTIDE SEQUENCE</scope>
    <source>
        <strain evidence="2">VN-18</strain>
    </source>
</reference>
<evidence type="ECO:0000313" key="3">
    <source>
        <dbReference type="Proteomes" id="UP000605970"/>
    </source>
</evidence>
<proteinExistence type="predicted"/>
<feature type="signal peptide" evidence="1">
    <location>
        <begin position="1"/>
        <end position="23"/>
    </location>
</feature>
<keyword evidence="3" id="KW-1185">Reference proteome</keyword>
<feature type="non-terminal residue" evidence="2">
    <location>
        <position position="80"/>
    </location>
</feature>
<comment type="caution">
    <text evidence="2">The sequence shown here is derived from an EMBL/GenBank/DDBJ whole genome shotgun (WGS) entry which is preliminary data.</text>
</comment>
<dbReference type="Proteomes" id="UP000605970">
    <property type="component" value="Unassembled WGS sequence"/>
</dbReference>
<organism evidence="2 3">
    <name type="scientific">Meloidogyne graminicola</name>
    <dbReference type="NCBI Taxonomy" id="189291"/>
    <lineage>
        <taxon>Eukaryota</taxon>
        <taxon>Metazoa</taxon>
        <taxon>Ecdysozoa</taxon>
        <taxon>Nematoda</taxon>
        <taxon>Chromadorea</taxon>
        <taxon>Rhabditida</taxon>
        <taxon>Tylenchina</taxon>
        <taxon>Tylenchomorpha</taxon>
        <taxon>Tylenchoidea</taxon>
        <taxon>Meloidogynidae</taxon>
        <taxon>Meloidogyninae</taxon>
        <taxon>Meloidogyne</taxon>
    </lineage>
</organism>
<keyword evidence="1" id="KW-0732">Signal</keyword>
<sequence>MLSMKFLFILLLLFVYLNIKINCESTVEECDKIMNSNVKYSYNDCSCLQDMKVCQFSLYAHVTCSNDELADFFNSKKTCS</sequence>
<evidence type="ECO:0000313" key="2">
    <source>
        <dbReference type="EMBL" id="KAF7634983.1"/>
    </source>
</evidence>
<dbReference type="EMBL" id="JABEBT010000048">
    <property type="protein sequence ID" value="KAF7634983.1"/>
    <property type="molecule type" value="Genomic_DNA"/>
</dbReference>
<accession>A0A8S9ZP47</accession>